<keyword evidence="2 8" id="KW-0813">Transport</keyword>
<evidence type="ECO:0000256" key="3">
    <source>
        <dbReference type="ARBA" id="ARBA00022692"/>
    </source>
</evidence>
<dbReference type="EMBL" id="HE573019">
    <property type="protein sequence ID" value="CCC47028.1"/>
    <property type="molecule type" value="Genomic_DNA"/>
</dbReference>
<accession>G0TSU9</accession>
<dbReference type="GO" id="GO:0016020">
    <property type="term" value="C:membrane"/>
    <property type="evidence" value="ECO:0007669"/>
    <property type="project" value="UniProtKB-SubCell"/>
</dbReference>
<reference evidence="9" key="1">
    <citation type="journal article" date="2012" name="Proc. Natl. Acad. Sci. U.S.A.">
        <title>Antigenic diversity is generated by distinct evolutionary mechanisms in African trypanosome species.</title>
        <authorList>
            <person name="Jackson A.P."/>
            <person name="Berry A."/>
            <person name="Aslett M."/>
            <person name="Allison H.C."/>
            <person name="Burton P."/>
            <person name="Vavrova-Anderson J."/>
            <person name="Brown R."/>
            <person name="Browne H."/>
            <person name="Corton N."/>
            <person name="Hauser H."/>
            <person name="Gamble J."/>
            <person name="Gilderthorp R."/>
            <person name="Marcello L."/>
            <person name="McQuillan J."/>
            <person name="Otto T.D."/>
            <person name="Quail M.A."/>
            <person name="Sanders M.J."/>
            <person name="van Tonder A."/>
            <person name="Ginger M.L."/>
            <person name="Field M.C."/>
            <person name="Barry J.D."/>
            <person name="Hertz-Fowler C."/>
            <person name="Berriman M."/>
        </authorList>
    </citation>
    <scope>NUCLEOTIDE SEQUENCE</scope>
    <source>
        <strain evidence="9">Y486</strain>
    </source>
</reference>
<keyword evidence="6 8" id="KW-0472">Membrane</keyword>
<dbReference type="GO" id="GO:0015031">
    <property type="term" value="P:protein transport"/>
    <property type="evidence" value="ECO:0007669"/>
    <property type="project" value="UniProtKB-KW"/>
</dbReference>
<dbReference type="InterPro" id="IPR007305">
    <property type="entry name" value="Vesicle_transpt_Got1/SFT2"/>
</dbReference>
<evidence type="ECO:0000256" key="2">
    <source>
        <dbReference type="ARBA" id="ARBA00022448"/>
    </source>
</evidence>
<evidence type="ECO:0000256" key="1">
    <source>
        <dbReference type="ARBA" id="ARBA00004141"/>
    </source>
</evidence>
<proteinExistence type="inferred from homology"/>
<comment type="similarity">
    <text evidence="7 8">Belongs to the SFT2 family.</text>
</comment>
<dbReference type="GO" id="GO:0012505">
    <property type="term" value="C:endomembrane system"/>
    <property type="evidence" value="ECO:0007669"/>
    <property type="project" value="UniProtKB-ARBA"/>
</dbReference>
<comment type="function">
    <text evidence="8">May be involved in fusion of retrograde transport vesicles derived from an endocytic compartment with the Golgi complex.</text>
</comment>
<keyword evidence="3 8" id="KW-0812">Transmembrane</keyword>
<sequence>MRPLALNETREDAVEGVDTAFGAVGHFWNNIRRQARNLVTDEPPEEVEVMEVPEDKGLLNDLRDMTSLTYTQRLCAFGVVFAMGVVFIFFAMLFVPTIAIFPQKFAFFLTVGNVFFLGSTTLLVGVQQQLRSLFDARRLEAGLAFVTSLIMTLVASLHWRSSILAVSFAVMQIFSAMWYALSYVPHSRRVVGFLFSSIHSATATVVETVRKLF</sequence>
<feature type="transmembrane region" description="Helical" evidence="8">
    <location>
        <begin position="105"/>
        <end position="126"/>
    </location>
</feature>
<dbReference type="AlphaFoldDB" id="G0TSU9"/>
<evidence type="ECO:0000256" key="8">
    <source>
        <dbReference type="RuleBase" id="RU363111"/>
    </source>
</evidence>
<comment type="subcellular location">
    <subcellularLocation>
        <location evidence="1 8">Membrane</location>
        <topology evidence="1 8">Multi-pass membrane protein</topology>
    </subcellularLocation>
</comment>
<evidence type="ECO:0000313" key="9">
    <source>
        <dbReference type="EMBL" id="CCC47028.1"/>
    </source>
</evidence>
<gene>
    <name evidence="9" type="ORF">TVY486_0302150</name>
</gene>
<dbReference type="Pfam" id="PF04178">
    <property type="entry name" value="Got1"/>
    <property type="match status" value="1"/>
</dbReference>
<evidence type="ECO:0000256" key="7">
    <source>
        <dbReference type="ARBA" id="ARBA00025800"/>
    </source>
</evidence>
<dbReference type="PANTHER" id="PTHR23137:SF2">
    <property type="entry name" value="VESICLE TRANSPORT PROTEIN"/>
    <property type="match status" value="1"/>
</dbReference>
<dbReference type="GO" id="GO:0005737">
    <property type="term" value="C:cytoplasm"/>
    <property type="evidence" value="ECO:0007669"/>
    <property type="project" value="UniProtKB-ARBA"/>
</dbReference>
<dbReference type="InterPro" id="IPR011691">
    <property type="entry name" value="Vesicle_transpt_SFT2"/>
</dbReference>
<name>G0TSU9_TRYVY</name>
<feature type="transmembrane region" description="Helical" evidence="8">
    <location>
        <begin position="163"/>
        <end position="181"/>
    </location>
</feature>
<dbReference type="OMA" id="GNIFCLC"/>
<keyword evidence="5 8" id="KW-1133">Transmembrane helix</keyword>
<keyword evidence="4 8" id="KW-0653">Protein transport</keyword>
<feature type="transmembrane region" description="Helical" evidence="8">
    <location>
        <begin position="74"/>
        <end position="99"/>
    </location>
</feature>
<evidence type="ECO:0000256" key="5">
    <source>
        <dbReference type="ARBA" id="ARBA00022989"/>
    </source>
</evidence>
<feature type="transmembrane region" description="Helical" evidence="8">
    <location>
        <begin position="138"/>
        <end position="157"/>
    </location>
</feature>
<organism evidence="9">
    <name type="scientific">Trypanosoma vivax (strain Y486)</name>
    <dbReference type="NCBI Taxonomy" id="1055687"/>
    <lineage>
        <taxon>Eukaryota</taxon>
        <taxon>Discoba</taxon>
        <taxon>Euglenozoa</taxon>
        <taxon>Kinetoplastea</taxon>
        <taxon>Metakinetoplastina</taxon>
        <taxon>Trypanosomatida</taxon>
        <taxon>Trypanosomatidae</taxon>
        <taxon>Trypanosoma</taxon>
        <taxon>Duttonella</taxon>
    </lineage>
</organism>
<dbReference type="PANTHER" id="PTHR23137">
    <property type="entry name" value="VESICLE TRANSPORT PROTEIN-RELATED"/>
    <property type="match status" value="1"/>
</dbReference>
<evidence type="ECO:0000256" key="6">
    <source>
        <dbReference type="ARBA" id="ARBA00023136"/>
    </source>
</evidence>
<evidence type="ECO:0000256" key="4">
    <source>
        <dbReference type="ARBA" id="ARBA00022927"/>
    </source>
</evidence>
<protein>
    <recommendedName>
        <fullName evidence="8">Vesicle transport protein</fullName>
    </recommendedName>
</protein>
<dbReference type="VEuPathDB" id="TriTrypDB:TvY486_0302150"/>
<dbReference type="GO" id="GO:0016192">
    <property type="term" value="P:vesicle-mediated transport"/>
    <property type="evidence" value="ECO:0007669"/>
    <property type="project" value="InterPro"/>
</dbReference>